<proteinExistence type="predicted"/>
<gene>
    <name evidence="1" type="ORF">N0V87_003027</name>
</gene>
<protein>
    <submittedName>
        <fullName evidence="1">Uncharacterized protein</fullName>
    </submittedName>
</protein>
<evidence type="ECO:0000313" key="1">
    <source>
        <dbReference type="EMBL" id="KAJ4339827.1"/>
    </source>
</evidence>
<evidence type="ECO:0000313" key="2">
    <source>
        <dbReference type="Proteomes" id="UP001140562"/>
    </source>
</evidence>
<comment type="caution">
    <text evidence="1">The sequence shown here is derived from an EMBL/GenBank/DDBJ whole genome shotgun (WGS) entry which is preliminary data.</text>
</comment>
<dbReference type="Proteomes" id="UP001140562">
    <property type="component" value="Unassembled WGS sequence"/>
</dbReference>
<dbReference type="OrthoDB" id="10613716at2759"/>
<keyword evidence="2" id="KW-1185">Reference proteome</keyword>
<dbReference type="AlphaFoldDB" id="A0A9W8X3P5"/>
<organism evidence="1 2">
    <name type="scientific">Didymella glomerata</name>
    <dbReference type="NCBI Taxonomy" id="749621"/>
    <lineage>
        <taxon>Eukaryota</taxon>
        <taxon>Fungi</taxon>
        <taxon>Dikarya</taxon>
        <taxon>Ascomycota</taxon>
        <taxon>Pezizomycotina</taxon>
        <taxon>Dothideomycetes</taxon>
        <taxon>Pleosporomycetidae</taxon>
        <taxon>Pleosporales</taxon>
        <taxon>Pleosporineae</taxon>
        <taxon>Didymellaceae</taxon>
        <taxon>Didymella</taxon>
    </lineage>
</organism>
<dbReference type="EMBL" id="JAPEUV010000020">
    <property type="protein sequence ID" value="KAJ4339827.1"/>
    <property type="molecule type" value="Genomic_DNA"/>
</dbReference>
<reference evidence="1" key="1">
    <citation type="submission" date="2022-10" db="EMBL/GenBank/DDBJ databases">
        <title>Tapping the CABI collections for fungal endophytes: first genome assemblies for Collariella, Neodidymelliopsis, Ascochyta clinopodiicola, Didymella pomorum, Didymosphaeria variabile, Neocosmospora piperis and Neocucurbitaria cava.</title>
        <authorList>
            <person name="Hill R."/>
        </authorList>
    </citation>
    <scope>NUCLEOTIDE SEQUENCE</scope>
    <source>
        <strain evidence="1">IMI 360193</strain>
    </source>
</reference>
<sequence>MAQTIDSSPVSRRIKVPVLPQGPNLVPTHEEVARIEEGIGILQVDDWLAVPNNPTKAQQLELLDFYLEDAHLLDKIARFNRNRDSRRVAGQELQADAEARAANLAGQAEAARAGGRTAAARAEIRALGDDLDGYLAFNKRYRLM</sequence>
<accession>A0A9W8X3P5</accession>
<name>A0A9W8X3P5_9PLEO</name>